<reference evidence="2 3" key="1">
    <citation type="submission" date="2018-08" db="EMBL/GenBank/DDBJ databases">
        <title>Genome and evolution of the arbuscular mycorrhizal fungus Diversispora epigaea (formerly Glomus versiforme) and its bacterial endosymbionts.</title>
        <authorList>
            <person name="Sun X."/>
            <person name="Fei Z."/>
            <person name="Harrison M."/>
        </authorList>
    </citation>
    <scope>NUCLEOTIDE SEQUENCE [LARGE SCALE GENOMIC DNA]</scope>
    <source>
        <strain evidence="2 3">IT104</strain>
    </source>
</reference>
<name>A0A397JL32_9GLOM</name>
<evidence type="ECO:0000256" key="1">
    <source>
        <dbReference type="SAM" id="MobiDB-lite"/>
    </source>
</evidence>
<proteinExistence type="predicted"/>
<gene>
    <name evidence="2" type="ORF">Glove_19g401</name>
</gene>
<protein>
    <submittedName>
        <fullName evidence="2">Uncharacterized protein</fullName>
    </submittedName>
</protein>
<comment type="caution">
    <text evidence="2">The sequence shown here is derived from an EMBL/GenBank/DDBJ whole genome shotgun (WGS) entry which is preliminary data.</text>
</comment>
<sequence>MGGRGGRGKNRGGRGIRSRSRNDSREGSGSKECSGSKEGSGCGSGSDKTTTNYKKLHKVREGKELITESKKELDESEEDLERELKELEEEMEKELNEATANSKGGRGDDNYISDEKLKADDNSNEDISLKIQRRRRKLKDNS</sequence>
<feature type="compositionally biased region" description="Basic and acidic residues" evidence="1">
    <location>
        <begin position="20"/>
        <end position="29"/>
    </location>
</feature>
<feature type="region of interest" description="Disordered" evidence="1">
    <location>
        <begin position="89"/>
        <end position="142"/>
    </location>
</feature>
<feature type="compositionally biased region" description="Basic residues" evidence="1">
    <location>
        <begin position="1"/>
        <end position="19"/>
    </location>
</feature>
<accession>A0A397JL32</accession>
<dbReference type="EMBL" id="PQFF01000017">
    <property type="protein sequence ID" value="RHZ89075.1"/>
    <property type="molecule type" value="Genomic_DNA"/>
</dbReference>
<evidence type="ECO:0000313" key="3">
    <source>
        <dbReference type="Proteomes" id="UP000266861"/>
    </source>
</evidence>
<evidence type="ECO:0000313" key="2">
    <source>
        <dbReference type="EMBL" id="RHZ89075.1"/>
    </source>
</evidence>
<feature type="compositionally biased region" description="Basic and acidic residues" evidence="1">
    <location>
        <begin position="105"/>
        <end position="121"/>
    </location>
</feature>
<keyword evidence="3" id="KW-1185">Reference proteome</keyword>
<dbReference type="AlphaFoldDB" id="A0A397JL32"/>
<feature type="compositionally biased region" description="Basic residues" evidence="1">
    <location>
        <begin position="131"/>
        <end position="142"/>
    </location>
</feature>
<organism evidence="2 3">
    <name type="scientific">Diversispora epigaea</name>
    <dbReference type="NCBI Taxonomy" id="1348612"/>
    <lineage>
        <taxon>Eukaryota</taxon>
        <taxon>Fungi</taxon>
        <taxon>Fungi incertae sedis</taxon>
        <taxon>Mucoromycota</taxon>
        <taxon>Glomeromycotina</taxon>
        <taxon>Glomeromycetes</taxon>
        <taxon>Diversisporales</taxon>
        <taxon>Diversisporaceae</taxon>
        <taxon>Diversispora</taxon>
    </lineage>
</organism>
<feature type="region of interest" description="Disordered" evidence="1">
    <location>
        <begin position="1"/>
        <end position="61"/>
    </location>
</feature>
<dbReference type="Proteomes" id="UP000266861">
    <property type="component" value="Unassembled WGS sequence"/>
</dbReference>